<proteinExistence type="predicted"/>
<dbReference type="EMBL" id="JBBNAF010000002">
    <property type="protein sequence ID" value="KAK9162245.1"/>
    <property type="molecule type" value="Genomic_DNA"/>
</dbReference>
<reference evidence="2 3" key="1">
    <citation type="submission" date="2024-01" db="EMBL/GenBank/DDBJ databases">
        <title>Genome assemblies of Stephania.</title>
        <authorList>
            <person name="Yang L."/>
        </authorList>
    </citation>
    <scope>NUCLEOTIDE SEQUENCE [LARGE SCALE GENOMIC DNA]</scope>
    <source>
        <strain evidence="2">YNDBR</strain>
        <tissue evidence="2">Leaf</tissue>
    </source>
</reference>
<evidence type="ECO:0000313" key="2">
    <source>
        <dbReference type="EMBL" id="KAK9162245.1"/>
    </source>
</evidence>
<dbReference type="PANTHER" id="PTHR35995:SF1">
    <property type="entry name" value="OS04G0690500 PROTEIN"/>
    <property type="match status" value="1"/>
</dbReference>
<comment type="caution">
    <text evidence="2">The sequence shown here is derived from an EMBL/GenBank/DDBJ whole genome shotgun (WGS) entry which is preliminary data.</text>
</comment>
<keyword evidence="3" id="KW-1185">Reference proteome</keyword>
<gene>
    <name evidence="2" type="ORF">Syun_003147</name>
</gene>
<organism evidence="2 3">
    <name type="scientific">Stephania yunnanensis</name>
    <dbReference type="NCBI Taxonomy" id="152371"/>
    <lineage>
        <taxon>Eukaryota</taxon>
        <taxon>Viridiplantae</taxon>
        <taxon>Streptophyta</taxon>
        <taxon>Embryophyta</taxon>
        <taxon>Tracheophyta</taxon>
        <taxon>Spermatophyta</taxon>
        <taxon>Magnoliopsida</taxon>
        <taxon>Ranunculales</taxon>
        <taxon>Menispermaceae</taxon>
        <taxon>Menispermoideae</taxon>
        <taxon>Cissampelideae</taxon>
        <taxon>Stephania</taxon>
    </lineage>
</organism>
<name>A0AAP0L1Q5_9MAGN</name>
<dbReference type="AlphaFoldDB" id="A0AAP0L1Q5"/>
<dbReference type="Proteomes" id="UP001420932">
    <property type="component" value="Unassembled WGS sequence"/>
</dbReference>
<accession>A0AAP0L1Q5</accession>
<dbReference type="PANTHER" id="PTHR35995">
    <property type="entry name" value="OS04G0690500 PROTEIN"/>
    <property type="match status" value="1"/>
</dbReference>
<feature type="region of interest" description="Disordered" evidence="1">
    <location>
        <begin position="39"/>
        <end position="72"/>
    </location>
</feature>
<protein>
    <submittedName>
        <fullName evidence="2">Uncharacterized protein</fullName>
    </submittedName>
</protein>
<feature type="compositionally biased region" description="Low complexity" evidence="1">
    <location>
        <begin position="57"/>
        <end position="72"/>
    </location>
</feature>
<sequence length="250" mass="28231">MNYEYGEESQFCYFHPTERLIGVCAFCLNERLLILASKQRHRDSSNTTTRSTHHHNISNTATTNTTSTNTTSSASTAAAAAATTTSGTNFHHCRKPSLTFPKIFALGSFLHRHHESRPANKPGDLDDNLGDASTSQEDSFISIKFEDNGIASWDKGNKSFNHNFMKMNKEEIISNNINKDEHDQENTKSVVEHVKPQSALRWRKRIGQLFQIVRRKRSNKASVSHIGSKAGGVKVRNGWIRNLTKRRTME</sequence>
<evidence type="ECO:0000313" key="3">
    <source>
        <dbReference type="Proteomes" id="UP001420932"/>
    </source>
</evidence>
<evidence type="ECO:0000256" key="1">
    <source>
        <dbReference type="SAM" id="MobiDB-lite"/>
    </source>
</evidence>